<comment type="caution">
    <text evidence="2">The sequence shown here is derived from an EMBL/GenBank/DDBJ whole genome shotgun (WGS) entry which is preliminary data.</text>
</comment>
<gene>
    <name evidence="2" type="ORF">PVK06_017407</name>
</gene>
<evidence type="ECO:0000256" key="1">
    <source>
        <dbReference type="SAM" id="SignalP"/>
    </source>
</evidence>
<keyword evidence="3" id="KW-1185">Reference proteome</keyword>
<organism evidence="2 3">
    <name type="scientific">Gossypium arboreum</name>
    <name type="common">Tree cotton</name>
    <name type="synonym">Gossypium nanking</name>
    <dbReference type="NCBI Taxonomy" id="29729"/>
    <lineage>
        <taxon>Eukaryota</taxon>
        <taxon>Viridiplantae</taxon>
        <taxon>Streptophyta</taxon>
        <taxon>Embryophyta</taxon>
        <taxon>Tracheophyta</taxon>
        <taxon>Spermatophyta</taxon>
        <taxon>Magnoliopsida</taxon>
        <taxon>eudicotyledons</taxon>
        <taxon>Gunneridae</taxon>
        <taxon>Pentapetalae</taxon>
        <taxon>rosids</taxon>
        <taxon>malvids</taxon>
        <taxon>Malvales</taxon>
        <taxon>Malvaceae</taxon>
        <taxon>Malvoideae</taxon>
        <taxon>Gossypium</taxon>
    </lineage>
</organism>
<sequence>MPTGGCLLLLQSWAWWRVPFLCLRVNDLHMFPLVTRYILWGTSVPNILCPHDDVNADTNAEPNADACTVTSGDTNAIIDANIAAGVNPSVFGFCNHDTNAIIDANIDAGVNP</sequence>
<reference evidence="2 3" key="1">
    <citation type="submission" date="2023-03" db="EMBL/GenBank/DDBJ databases">
        <title>WGS of Gossypium arboreum.</title>
        <authorList>
            <person name="Yu D."/>
        </authorList>
    </citation>
    <scope>NUCLEOTIDE SEQUENCE [LARGE SCALE GENOMIC DNA]</scope>
    <source>
        <tissue evidence="2">Leaf</tissue>
    </source>
</reference>
<feature type="signal peptide" evidence="1">
    <location>
        <begin position="1"/>
        <end position="22"/>
    </location>
</feature>
<dbReference type="EMBL" id="JARKNE010000005">
    <property type="protein sequence ID" value="KAK5833559.1"/>
    <property type="molecule type" value="Genomic_DNA"/>
</dbReference>
<accession>A0ABR0Q2J5</accession>
<evidence type="ECO:0000313" key="2">
    <source>
        <dbReference type="EMBL" id="KAK5833559.1"/>
    </source>
</evidence>
<dbReference type="Proteomes" id="UP001358586">
    <property type="component" value="Chromosome 5"/>
</dbReference>
<protein>
    <submittedName>
        <fullName evidence="2">Uncharacterized protein</fullName>
    </submittedName>
</protein>
<evidence type="ECO:0000313" key="3">
    <source>
        <dbReference type="Proteomes" id="UP001358586"/>
    </source>
</evidence>
<feature type="chain" id="PRO_5046301471" evidence="1">
    <location>
        <begin position="23"/>
        <end position="112"/>
    </location>
</feature>
<name>A0ABR0Q2J5_GOSAR</name>
<proteinExistence type="predicted"/>
<keyword evidence="1" id="KW-0732">Signal</keyword>